<comment type="caution">
    <text evidence="2">The sequence shown here is derived from an EMBL/GenBank/DDBJ whole genome shotgun (WGS) entry which is preliminary data.</text>
</comment>
<feature type="transmembrane region" description="Helical" evidence="1">
    <location>
        <begin position="21"/>
        <end position="45"/>
    </location>
</feature>
<keyword evidence="1" id="KW-0472">Membrane</keyword>
<organism evidence="2 3">
    <name type="scientific">Bacillus cereus</name>
    <dbReference type="NCBI Taxonomy" id="1396"/>
    <lineage>
        <taxon>Bacteria</taxon>
        <taxon>Bacillati</taxon>
        <taxon>Bacillota</taxon>
        <taxon>Bacilli</taxon>
        <taxon>Bacillales</taxon>
        <taxon>Bacillaceae</taxon>
        <taxon>Bacillus</taxon>
        <taxon>Bacillus cereus group</taxon>
    </lineage>
</organism>
<proteinExistence type="predicted"/>
<evidence type="ECO:0000313" key="3">
    <source>
        <dbReference type="Proteomes" id="UP000226357"/>
    </source>
</evidence>
<evidence type="ECO:0000256" key="1">
    <source>
        <dbReference type="SAM" id="Phobius"/>
    </source>
</evidence>
<keyword evidence="1" id="KW-0812">Transmembrane</keyword>
<evidence type="ECO:0000313" key="2">
    <source>
        <dbReference type="EMBL" id="PFS00485.1"/>
    </source>
</evidence>
<reference evidence="2 3" key="1">
    <citation type="submission" date="2017-09" db="EMBL/GenBank/DDBJ databases">
        <title>Large-scale bioinformatics analysis of Bacillus genomes uncovers conserved roles of natural products in bacterial physiology.</title>
        <authorList>
            <consortium name="Agbiome Team Llc"/>
            <person name="Bleich R.M."/>
            <person name="Grubbs K.J."/>
            <person name="Santa Maria K.C."/>
            <person name="Allen S.E."/>
            <person name="Farag S."/>
            <person name="Shank E.A."/>
            <person name="Bowers A."/>
        </authorList>
    </citation>
    <scope>NUCLEOTIDE SEQUENCE [LARGE SCALE GENOMIC DNA]</scope>
    <source>
        <strain evidence="2 3">AFS067272</strain>
    </source>
</reference>
<feature type="transmembrane region" description="Helical" evidence="1">
    <location>
        <begin position="51"/>
        <end position="76"/>
    </location>
</feature>
<keyword evidence="1" id="KW-1133">Transmembrane helix</keyword>
<protein>
    <submittedName>
        <fullName evidence="2">Uncharacterized protein</fullName>
    </submittedName>
</protein>
<accession>A0AA44Q9T7</accession>
<dbReference type="AlphaFoldDB" id="A0AA44Q9T7"/>
<dbReference type="EMBL" id="NVBO01000104">
    <property type="protein sequence ID" value="PFS00485.1"/>
    <property type="molecule type" value="Genomic_DNA"/>
</dbReference>
<dbReference type="Proteomes" id="UP000226357">
    <property type="component" value="Unassembled WGS sequence"/>
</dbReference>
<sequence>MDADEKNFSRRTTKTIVISSIILLITIVCAFIFFVYVGVFHLIGIEYTSRTALLLFFFLILILSGISNFLTLFFKVLLQPLLELMPKWMDFSLISFIEISIDWLALHTADDWMESVTISNKGELLIILAFFILDKIWPDDKKKNK</sequence>
<dbReference type="RefSeq" id="WP_000338403.1">
    <property type="nucleotide sequence ID" value="NZ_NUPQ01000047.1"/>
</dbReference>
<gene>
    <name evidence="2" type="ORF">COK38_13205</name>
</gene>
<name>A0AA44Q9T7_BACCE</name>
<dbReference type="InterPro" id="IPR025912">
    <property type="entry name" value="YrvL"/>
</dbReference>
<dbReference type="Pfam" id="PF14184">
    <property type="entry name" value="YrvL"/>
    <property type="match status" value="1"/>
</dbReference>